<accession>C7GIE5</accession>
<dbReference type="Proteomes" id="UP000004828">
    <property type="component" value="Unassembled WGS sequence"/>
</dbReference>
<name>C7GIE5_9FIRM</name>
<evidence type="ECO:0000313" key="1">
    <source>
        <dbReference type="EMBL" id="EEU98409.1"/>
    </source>
</evidence>
<proteinExistence type="predicted"/>
<dbReference type="AlphaFoldDB" id="C7GIE5"/>
<sequence>MPDTSYYYPRFYLGLSEGEKREPGEIPSCDMCFDGRYYAVSGKCLVNR</sequence>
<gene>
    <name evidence="1" type="ORF">ROSINTL182_09717</name>
</gene>
<organism evidence="1 2">
    <name type="scientific">Roseburia intestinalis L1-82</name>
    <dbReference type="NCBI Taxonomy" id="536231"/>
    <lineage>
        <taxon>Bacteria</taxon>
        <taxon>Bacillati</taxon>
        <taxon>Bacillota</taxon>
        <taxon>Clostridia</taxon>
        <taxon>Lachnospirales</taxon>
        <taxon>Lachnospiraceae</taxon>
        <taxon>Roseburia</taxon>
    </lineage>
</organism>
<evidence type="ECO:0000313" key="2">
    <source>
        <dbReference type="Proteomes" id="UP000004828"/>
    </source>
</evidence>
<dbReference type="EMBL" id="ABYJ02000366">
    <property type="protein sequence ID" value="EEU98409.1"/>
    <property type="molecule type" value="Genomic_DNA"/>
</dbReference>
<reference evidence="1 2" key="1">
    <citation type="submission" date="2009-08" db="EMBL/GenBank/DDBJ databases">
        <authorList>
            <person name="Weinstock G."/>
            <person name="Sodergren E."/>
            <person name="Clifton S."/>
            <person name="Fulton L."/>
            <person name="Fulton B."/>
            <person name="Courtney L."/>
            <person name="Fronick C."/>
            <person name="Harrison M."/>
            <person name="Strong C."/>
            <person name="Farmer C."/>
            <person name="Delahaunty K."/>
            <person name="Markovic C."/>
            <person name="Hall O."/>
            <person name="Minx P."/>
            <person name="Tomlinson C."/>
            <person name="Mitreva M."/>
            <person name="Nelson J."/>
            <person name="Hou S."/>
            <person name="Wollam A."/>
            <person name="Pepin K.H."/>
            <person name="Johnson M."/>
            <person name="Bhonagiri V."/>
            <person name="Nash W.E."/>
            <person name="Warren W."/>
            <person name="Chinwalla A."/>
            <person name="Mardis E.R."/>
            <person name="Wilson R.K."/>
        </authorList>
    </citation>
    <scope>NUCLEOTIDE SEQUENCE [LARGE SCALE GENOMIC DNA]</scope>
    <source>
        <strain evidence="1 2">L1-82</strain>
    </source>
</reference>
<protein>
    <submittedName>
        <fullName evidence="1">Uncharacterized protein</fullName>
    </submittedName>
</protein>
<comment type="caution">
    <text evidence="1">The sequence shown here is derived from an EMBL/GenBank/DDBJ whole genome shotgun (WGS) entry which is preliminary data.</text>
</comment>
<dbReference type="HOGENOM" id="CLU_3157370_0_0_9"/>